<dbReference type="WBParaSite" id="HPBE_0000565001-mRNA-1">
    <property type="protein sequence ID" value="HPBE_0000565001-mRNA-1"/>
    <property type="gene ID" value="HPBE_0000565001"/>
</dbReference>
<evidence type="ECO:0000313" key="3">
    <source>
        <dbReference type="WBParaSite" id="HPBE_0000565001-mRNA-1"/>
    </source>
</evidence>
<dbReference type="Proteomes" id="UP000050761">
    <property type="component" value="Unassembled WGS sequence"/>
</dbReference>
<evidence type="ECO:0000313" key="2">
    <source>
        <dbReference type="Proteomes" id="UP000050761"/>
    </source>
</evidence>
<dbReference type="AlphaFoldDB" id="A0A183FG95"/>
<keyword evidence="2" id="KW-1185">Reference proteome</keyword>
<name>A0A183FG95_HELPZ</name>
<reference evidence="1 2" key="1">
    <citation type="submission" date="2018-11" db="EMBL/GenBank/DDBJ databases">
        <authorList>
            <consortium name="Pathogen Informatics"/>
        </authorList>
    </citation>
    <scope>NUCLEOTIDE SEQUENCE [LARGE SCALE GENOMIC DNA]</scope>
</reference>
<dbReference type="EMBL" id="UZAH01025513">
    <property type="protein sequence ID" value="VDO65349.1"/>
    <property type="molecule type" value="Genomic_DNA"/>
</dbReference>
<gene>
    <name evidence="1" type="ORF">HPBE_LOCUS5651</name>
</gene>
<reference evidence="3" key="2">
    <citation type="submission" date="2019-09" db="UniProtKB">
        <authorList>
            <consortium name="WormBaseParasite"/>
        </authorList>
    </citation>
    <scope>IDENTIFICATION</scope>
</reference>
<proteinExistence type="predicted"/>
<accession>A0A3P7XI31</accession>
<protein>
    <submittedName>
        <fullName evidence="1 3">Uncharacterized protein</fullName>
    </submittedName>
</protein>
<accession>A0A183FG95</accession>
<evidence type="ECO:0000313" key="1">
    <source>
        <dbReference type="EMBL" id="VDO65349.1"/>
    </source>
</evidence>
<sequence>MPAKRGSMSESIGRPYLLDADTAKPIRHLSEKSHAHLRRMRHSDIFSSPPSKPVVKIAKLTAMSRCQCVAE</sequence>
<organism evidence="2 3">
    <name type="scientific">Heligmosomoides polygyrus</name>
    <name type="common">Parasitic roundworm</name>
    <dbReference type="NCBI Taxonomy" id="6339"/>
    <lineage>
        <taxon>Eukaryota</taxon>
        <taxon>Metazoa</taxon>
        <taxon>Ecdysozoa</taxon>
        <taxon>Nematoda</taxon>
        <taxon>Chromadorea</taxon>
        <taxon>Rhabditida</taxon>
        <taxon>Rhabditina</taxon>
        <taxon>Rhabditomorpha</taxon>
        <taxon>Strongyloidea</taxon>
        <taxon>Heligmosomidae</taxon>
        <taxon>Heligmosomoides</taxon>
    </lineage>
</organism>